<feature type="compositionally biased region" description="Acidic residues" evidence="1">
    <location>
        <begin position="986"/>
        <end position="1000"/>
    </location>
</feature>
<feature type="compositionally biased region" description="Polar residues" evidence="1">
    <location>
        <begin position="188"/>
        <end position="208"/>
    </location>
</feature>
<feature type="compositionally biased region" description="Basic residues" evidence="1">
    <location>
        <begin position="332"/>
        <end position="344"/>
    </location>
</feature>
<accession>A0A067R565</accession>
<dbReference type="EMBL" id="KK852694">
    <property type="protein sequence ID" value="KDR18300.1"/>
    <property type="molecule type" value="Genomic_DNA"/>
</dbReference>
<feature type="compositionally biased region" description="Basic and acidic residues" evidence="1">
    <location>
        <begin position="225"/>
        <end position="235"/>
    </location>
</feature>
<protein>
    <recommendedName>
        <fullName evidence="5">Zonadhesin</fullName>
    </recommendedName>
</protein>
<keyword evidence="2" id="KW-0812">Transmembrane</keyword>
<feature type="compositionally biased region" description="Basic and acidic residues" evidence="1">
    <location>
        <begin position="639"/>
        <end position="648"/>
    </location>
</feature>
<dbReference type="STRING" id="136037.A0A067R565"/>
<feature type="compositionally biased region" description="Basic residues" evidence="1">
    <location>
        <begin position="1467"/>
        <end position="1476"/>
    </location>
</feature>
<feature type="compositionally biased region" description="Polar residues" evidence="1">
    <location>
        <begin position="482"/>
        <end position="497"/>
    </location>
</feature>
<feature type="transmembrane region" description="Helical" evidence="2">
    <location>
        <begin position="1553"/>
        <end position="1572"/>
    </location>
</feature>
<feature type="region of interest" description="Disordered" evidence="1">
    <location>
        <begin position="719"/>
        <end position="740"/>
    </location>
</feature>
<feature type="compositionally biased region" description="Basic residues" evidence="1">
    <location>
        <begin position="629"/>
        <end position="638"/>
    </location>
</feature>
<feature type="compositionally biased region" description="Polar residues" evidence="1">
    <location>
        <begin position="387"/>
        <end position="397"/>
    </location>
</feature>
<feature type="compositionally biased region" description="Basic and acidic residues" evidence="1">
    <location>
        <begin position="818"/>
        <end position="829"/>
    </location>
</feature>
<feature type="region of interest" description="Disordered" evidence="1">
    <location>
        <begin position="1222"/>
        <end position="1275"/>
    </location>
</feature>
<keyword evidence="2" id="KW-1133">Transmembrane helix</keyword>
<dbReference type="eggNOG" id="ENOG502QQAT">
    <property type="taxonomic scope" value="Eukaryota"/>
</dbReference>
<dbReference type="Proteomes" id="UP000027135">
    <property type="component" value="Unassembled WGS sequence"/>
</dbReference>
<feature type="compositionally biased region" description="Basic residues" evidence="1">
    <location>
        <begin position="861"/>
        <end position="874"/>
    </location>
</feature>
<feature type="compositionally biased region" description="Polar residues" evidence="1">
    <location>
        <begin position="1109"/>
        <end position="1127"/>
    </location>
</feature>
<feature type="compositionally biased region" description="Pro residues" evidence="1">
    <location>
        <begin position="1224"/>
        <end position="1235"/>
    </location>
</feature>
<feature type="region of interest" description="Disordered" evidence="1">
    <location>
        <begin position="570"/>
        <end position="648"/>
    </location>
</feature>
<feature type="compositionally biased region" description="Basic and acidic residues" evidence="1">
    <location>
        <begin position="264"/>
        <end position="317"/>
    </location>
</feature>
<feature type="region of interest" description="Disordered" evidence="1">
    <location>
        <begin position="1289"/>
        <end position="1347"/>
    </location>
</feature>
<reference evidence="3 4" key="1">
    <citation type="journal article" date="2014" name="Nat. Commun.">
        <title>Molecular traces of alternative social organization in a termite genome.</title>
        <authorList>
            <person name="Terrapon N."/>
            <person name="Li C."/>
            <person name="Robertson H.M."/>
            <person name="Ji L."/>
            <person name="Meng X."/>
            <person name="Booth W."/>
            <person name="Chen Z."/>
            <person name="Childers C.P."/>
            <person name="Glastad K.M."/>
            <person name="Gokhale K."/>
            <person name="Gowin J."/>
            <person name="Gronenberg W."/>
            <person name="Hermansen R.A."/>
            <person name="Hu H."/>
            <person name="Hunt B.G."/>
            <person name="Huylmans A.K."/>
            <person name="Khalil S.M."/>
            <person name="Mitchell R.D."/>
            <person name="Munoz-Torres M.C."/>
            <person name="Mustard J.A."/>
            <person name="Pan H."/>
            <person name="Reese J.T."/>
            <person name="Scharf M.E."/>
            <person name="Sun F."/>
            <person name="Vogel H."/>
            <person name="Xiao J."/>
            <person name="Yang W."/>
            <person name="Yang Z."/>
            <person name="Yang Z."/>
            <person name="Zhou J."/>
            <person name="Zhu J."/>
            <person name="Brent C.S."/>
            <person name="Elsik C.G."/>
            <person name="Goodisman M.A."/>
            <person name="Liberles D.A."/>
            <person name="Roe R.M."/>
            <person name="Vargo E.L."/>
            <person name="Vilcinskas A."/>
            <person name="Wang J."/>
            <person name="Bornberg-Bauer E."/>
            <person name="Korb J."/>
            <person name="Zhang G."/>
            <person name="Liebig J."/>
        </authorList>
    </citation>
    <scope>NUCLEOTIDE SEQUENCE [LARGE SCALE GENOMIC DNA]</scope>
    <source>
        <tissue evidence="3">Whole organism</tissue>
    </source>
</reference>
<feature type="region of interest" description="Disordered" evidence="1">
    <location>
        <begin position="1109"/>
        <end position="1139"/>
    </location>
</feature>
<name>A0A067R565_ZOONE</name>
<feature type="region of interest" description="Disordered" evidence="1">
    <location>
        <begin position="1463"/>
        <end position="1514"/>
    </location>
</feature>
<evidence type="ECO:0008006" key="5">
    <source>
        <dbReference type="Google" id="ProtNLM"/>
    </source>
</evidence>
<feature type="compositionally biased region" description="Acidic residues" evidence="1">
    <location>
        <begin position="145"/>
        <end position="157"/>
    </location>
</feature>
<gene>
    <name evidence="3" type="ORF">L798_07794</name>
</gene>
<evidence type="ECO:0000256" key="1">
    <source>
        <dbReference type="SAM" id="MobiDB-lite"/>
    </source>
</evidence>
<proteinExistence type="predicted"/>
<feature type="compositionally biased region" description="Polar residues" evidence="1">
    <location>
        <begin position="64"/>
        <end position="76"/>
    </location>
</feature>
<feature type="region of interest" description="Disordered" evidence="1">
    <location>
        <begin position="929"/>
        <end position="1000"/>
    </location>
</feature>
<feature type="region of interest" description="Disordered" evidence="1">
    <location>
        <begin position="62"/>
        <end position="97"/>
    </location>
</feature>
<keyword evidence="4" id="KW-1185">Reference proteome</keyword>
<sequence>MQTARGRSEERRPRSKSQSHQPRRAVSRDSSVSSSSREVRCGCQFYQSDSLLPERVTLVGRPASRNSFTMASSSPQVGDHEYEPVGAPPPKVQEPHVTDEMGLGMDEEFDAIKPATKSETSSTSSRERRFLRIPLDDELVVVPGDGEDEDEAMEGENGEAKGATAEEAEEKLSAQEFQSQLEDRYFSATPTTTESRTDYDVNTSQLDSSGLEDIPLKREARKKKQQDATPEKQPETRGFQQRLRSQAGRIRTKLRSIPRPNIKLPERPKLNLPERPKIRLPERPKFNLPERPKFHLPERPKFNLPERPKFSMPERPKFNLPQMPSFSMSKERKARSHHTSSTRRPLRERSQISSASTTSSTKKNIFDFDFKSYPRIFDRKSRRADYATSSPKPSRGQTPPPPQTPIRKKGSWLQRFTDLKHAHEPNPPTAGEAHSRVRDDLEGEEFRDDINVAECAEGSESTTAFRDKDYGYAVTIDDTEQPTETAEQIRASSSSVPDSDREARSSGSSSLRHRAGVLEEIDSDEFFLREKGLSQEDVEVGRYLTSEIREAFRAPVSALSQMDNFEYYDDDEDVENLGQQYRSTPERGPIRPARTRSLGTRKRSSKSREPSPAEEEASSQFFNTFPPARPKRSSRLHQQRAEGIEEQDVSKEIKEQVYEQEMEVEEKDKQIISPRNDILSLTVTDEDDKFLCQSTELEEYLASPSEDHWQTEENAFVEVQPPMPPKRMRRSRKEPIPDTLCNGNYTKEDWLENLEADVIPNEEVMVMRMEPDYIIPAAPPEDLELPPEPPRRGRRKSSRATSLVDEDRTSRGASSLPSEREHIADDLPRDLSLPEIPGYAAVDKPITKPRHSKAQRPSVPGRRKKSNGHQHTHPHFYSLPHRPPPIRPLRNYSTLGPSRPPRKHKTLLPEDIEQKSESYIEIEDDILEPLSHGSARDLQSGDIIERMKGRPLPPPPRPPRKGRESRESREMPEESTTGGQLPMYQNEEETEDGITESEEPFDVSKVETLGALSDDIFYAHPGVTSYDDEKLEEDIARETKKLSNFELEKDKTEPSLILQEAKIRETSPISLEISVEEVSVAIQTDPLPDDICVVMGDEDVPVSHMTVGTETTGQLPLSGKTSKFGQQTTPEHPPPPTVIEKPIPYYVMPDPDTEIELKAQKLQISELEVERLNVGELQAQKILVSDIDGVSLQVAELTSKSGNLVVTGLELPPRFLQDLYDSLPIPPSPSQPVPAPVQVSAPSIPHPLIIHPHSDPPATQLPAPTPPSESPSAQIPLYQAPTLPSLLPQTPSTLIPFSQDPSILTSQSEASPTQTALPQVPPAKTPMSQVSSTLTPQSQTPSDLTTPQYQVPSAQILPSQVPSESVSLSQLSSQVASVPATPQVTSITTSPPQSQQVPTIPSQQTIPLQSIINPNLVTSFNGLHSYIPDYIPPQVPVSLRIPSRTRSHIQRELESEEEMISLMHTPSSRRRRHHPSKPVSRYSSDEEEEEEYSSYRPPSRRHHSSSRGAEPSVGELSRQLVHACQGVTMRALHQLVQYVTPQVREGEDKRRDLQIALCILLVLVAGLILMGFGSGKTYHHHHWDYHFPPPHP</sequence>
<organism evidence="3 4">
    <name type="scientific">Zootermopsis nevadensis</name>
    <name type="common">Dampwood termite</name>
    <dbReference type="NCBI Taxonomy" id="136037"/>
    <lineage>
        <taxon>Eukaryota</taxon>
        <taxon>Metazoa</taxon>
        <taxon>Ecdysozoa</taxon>
        <taxon>Arthropoda</taxon>
        <taxon>Hexapoda</taxon>
        <taxon>Insecta</taxon>
        <taxon>Pterygota</taxon>
        <taxon>Neoptera</taxon>
        <taxon>Polyneoptera</taxon>
        <taxon>Dictyoptera</taxon>
        <taxon>Blattodea</taxon>
        <taxon>Blattoidea</taxon>
        <taxon>Termitoidae</taxon>
        <taxon>Termopsidae</taxon>
        <taxon>Zootermopsis</taxon>
    </lineage>
</organism>
<feature type="compositionally biased region" description="Polar residues" evidence="1">
    <location>
        <begin position="1295"/>
        <end position="1317"/>
    </location>
</feature>
<feature type="region of interest" description="Disordered" evidence="1">
    <location>
        <begin position="139"/>
        <end position="364"/>
    </location>
</feature>
<evidence type="ECO:0000256" key="2">
    <source>
        <dbReference type="SAM" id="Phobius"/>
    </source>
</evidence>
<dbReference type="OrthoDB" id="6782661at2759"/>
<feature type="compositionally biased region" description="Basic and acidic residues" evidence="1">
    <location>
        <begin position="961"/>
        <end position="972"/>
    </location>
</feature>
<feature type="compositionally biased region" description="Basic residues" evidence="1">
    <location>
        <begin position="13"/>
        <end position="25"/>
    </location>
</feature>
<feature type="region of interest" description="Disordered" evidence="1">
    <location>
        <begin position="777"/>
        <end position="915"/>
    </location>
</feature>
<dbReference type="OMA" id="AIPWEDT"/>
<evidence type="ECO:0000313" key="3">
    <source>
        <dbReference type="EMBL" id="KDR18300.1"/>
    </source>
</evidence>
<dbReference type="InParanoid" id="A0A067R565"/>
<feature type="compositionally biased region" description="Low complexity" evidence="1">
    <location>
        <begin position="1328"/>
        <end position="1342"/>
    </location>
</feature>
<feature type="compositionally biased region" description="Basic and acidic residues" evidence="1">
    <location>
        <begin position="1"/>
        <end position="12"/>
    </location>
</feature>
<feature type="compositionally biased region" description="Low complexity" evidence="1">
    <location>
        <begin position="1236"/>
        <end position="1262"/>
    </location>
</feature>
<feature type="region of interest" description="Disordered" evidence="1">
    <location>
        <begin position="1"/>
        <end position="39"/>
    </location>
</feature>
<evidence type="ECO:0000313" key="4">
    <source>
        <dbReference type="Proteomes" id="UP000027135"/>
    </source>
</evidence>
<feature type="region of interest" description="Disordered" evidence="1">
    <location>
        <begin position="379"/>
        <end position="516"/>
    </location>
</feature>
<keyword evidence="2" id="KW-0472">Membrane</keyword>